<dbReference type="EC" id="5.2.1.8" evidence="7"/>
<comment type="subcellular location">
    <subcellularLocation>
        <location evidence="7">Periplasm</location>
    </subcellularLocation>
    <text evidence="7">Is capable of associating with the outer membrane.</text>
</comment>
<dbReference type="AlphaFoldDB" id="A0A1K1VHI3"/>
<feature type="domain" description="PpiC" evidence="8">
    <location>
        <begin position="286"/>
        <end position="385"/>
    </location>
</feature>
<evidence type="ECO:0000256" key="3">
    <source>
        <dbReference type="ARBA" id="ARBA00022764"/>
    </source>
</evidence>
<dbReference type="GO" id="GO:0030288">
    <property type="term" value="C:outer membrane-bounded periplasmic space"/>
    <property type="evidence" value="ECO:0007669"/>
    <property type="project" value="InterPro"/>
</dbReference>
<comment type="domain">
    <text evidence="7">The PPIase activity resides only in the second parvulin domain. The N-terminal region and the C-terminal tail are necessary and sufficient for the chaperone activity of SurA. The PPIase activity is dispensable for SurA to function as a chaperone. The N-terminal region and the C-terminal tail are also required for porin recognition.</text>
</comment>
<dbReference type="Gene3D" id="1.10.4030.10">
    <property type="entry name" value="Porin chaperone SurA, peptide-binding domain"/>
    <property type="match status" value="1"/>
</dbReference>
<evidence type="ECO:0000313" key="9">
    <source>
        <dbReference type="EMBL" id="SFX24503.1"/>
    </source>
</evidence>
<dbReference type="EMBL" id="FPJW01000002">
    <property type="protein sequence ID" value="SFX24503.1"/>
    <property type="molecule type" value="Genomic_DNA"/>
</dbReference>
<dbReference type="GO" id="GO:0043165">
    <property type="term" value="P:Gram-negative-bacterium-type cell outer membrane assembly"/>
    <property type="evidence" value="ECO:0007669"/>
    <property type="project" value="InterPro"/>
</dbReference>
<organism evidence="9 10">
    <name type="scientific">Marinospirillum alkaliphilum DSM 21637</name>
    <dbReference type="NCBI Taxonomy" id="1122209"/>
    <lineage>
        <taxon>Bacteria</taxon>
        <taxon>Pseudomonadati</taxon>
        <taxon>Pseudomonadota</taxon>
        <taxon>Gammaproteobacteria</taxon>
        <taxon>Oceanospirillales</taxon>
        <taxon>Oceanospirillaceae</taxon>
        <taxon>Marinospirillum</taxon>
    </lineage>
</organism>
<dbReference type="Pfam" id="PF00639">
    <property type="entry name" value="Rotamase"/>
    <property type="match status" value="2"/>
</dbReference>
<dbReference type="InterPro" id="IPR000297">
    <property type="entry name" value="PPIase_PpiC"/>
</dbReference>
<evidence type="ECO:0000256" key="6">
    <source>
        <dbReference type="ARBA" id="ARBA00023235"/>
    </source>
</evidence>
<dbReference type="SUPFAM" id="SSF109998">
    <property type="entry name" value="Triger factor/SurA peptide-binding domain-like"/>
    <property type="match status" value="1"/>
</dbReference>
<comment type="catalytic activity">
    <reaction evidence="7">
        <text>[protein]-peptidylproline (omega=180) = [protein]-peptidylproline (omega=0)</text>
        <dbReference type="Rhea" id="RHEA:16237"/>
        <dbReference type="Rhea" id="RHEA-COMP:10747"/>
        <dbReference type="Rhea" id="RHEA-COMP:10748"/>
        <dbReference type="ChEBI" id="CHEBI:83833"/>
        <dbReference type="ChEBI" id="CHEBI:83834"/>
        <dbReference type="EC" id="5.2.1.8"/>
    </reaction>
</comment>
<dbReference type="InterPro" id="IPR015391">
    <property type="entry name" value="SurA_N"/>
</dbReference>
<proteinExistence type="inferred from homology"/>
<dbReference type="OrthoDB" id="14196at2"/>
<dbReference type="STRING" id="1122209.SAMN02745752_00983"/>
<dbReference type="PROSITE" id="PS50198">
    <property type="entry name" value="PPIC_PPIASE_2"/>
    <property type="match status" value="2"/>
</dbReference>
<dbReference type="Proteomes" id="UP000182350">
    <property type="component" value="Unassembled WGS sequence"/>
</dbReference>
<comment type="function">
    <text evidence="7">Chaperone involved in the correct folding and assembly of outer membrane proteins. Recognizes specific patterns of aromatic residues and the orientation of their side chains, which are found more frequently in integral outer membrane proteins. May act in both early periplasmic and late outer membrane-associated steps of protein maturation.</text>
</comment>
<feature type="domain" description="PpiC" evidence="8">
    <location>
        <begin position="176"/>
        <end position="277"/>
    </location>
</feature>
<evidence type="ECO:0000256" key="2">
    <source>
        <dbReference type="ARBA" id="ARBA00022737"/>
    </source>
</evidence>
<evidence type="ECO:0000313" key="10">
    <source>
        <dbReference type="Proteomes" id="UP000182350"/>
    </source>
</evidence>
<dbReference type="GO" id="GO:0042277">
    <property type="term" value="F:peptide binding"/>
    <property type="evidence" value="ECO:0007669"/>
    <property type="project" value="InterPro"/>
</dbReference>
<keyword evidence="10" id="KW-1185">Reference proteome</keyword>
<dbReference type="SUPFAM" id="SSF54534">
    <property type="entry name" value="FKBP-like"/>
    <property type="match status" value="2"/>
</dbReference>
<keyword evidence="5 7" id="KW-0143">Chaperone</keyword>
<dbReference type="PANTHER" id="PTHR47637">
    <property type="entry name" value="CHAPERONE SURA"/>
    <property type="match status" value="1"/>
</dbReference>
<accession>A0A1K1VHI3</accession>
<dbReference type="RefSeq" id="WP_143142762.1">
    <property type="nucleotide sequence ID" value="NZ_FPJW01000002.1"/>
</dbReference>
<evidence type="ECO:0000256" key="5">
    <source>
        <dbReference type="ARBA" id="ARBA00023186"/>
    </source>
</evidence>
<dbReference type="InterPro" id="IPR027304">
    <property type="entry name" value="Trigger_fact/SurA_dom_sf"/>
</dbReference>
<evidence type="ECO:0000259" key="8">
    <source>
        <dbReference type="PROSITE" id="PS50198"/>
    </source>
</evidence>
<keyword evidence="2 7" id="KW-0677">Repeat</keyword>
<name>A0A1K1VHI3_9GAMM</name>
<dbReference type="PANTHER" id="PTHR47637:SF1">
    <property type="entry name" value="CHAPERONE SURA"/>
    <property type="match status" value="1"/>
</dbReference>
<reference evidence="9 10" key="1">
    <citation type="submission" date="2016-11" db="EMBL/GenBank/DDBJ databases">
        <authorList>
            <person name="Jaros S."/>
            <person name="Januszkiewicz K."/>
            <person name="Wedrychowicz H."/>
        </authorList>
    </citation>
    <scope>NUCLEOTIDE SEQUENCE [LARGE SCALE GENOMIC DNA]</scope>
    <source>
        <strain evidence="9 10">DSM 21637</strain>
    </source>
</reference>
<dbReference type="Gene3D" id="3.10.50.40">
    <property type="match status" value="2"/>
</dbReference>
<keyword evidence="1 7" id="KW-0732">Signal</keyword>
<keyword evidence="6 7" id="KW-0413">Isomerase</keyword>
<gene>
    <name evidence="7" type="primary">surA</name>
    <name evidence="9" type="ORF">SAMN02745752_00983</name>
</gene>
<dbReference type="HAMAP" id="MF_01183">
    <property type="entry name" value="Chaperone_SurA"/>
    <property type="match status" value="1"/>
</dbReference>
<dbReference type="InterPro" id="IPR050280">
    <property type="entry name" value="OMP_Chaperone_SurA"/>
</dbReference>
<dbReference type="GO" id="GO:0051082">
    <property type="term" value="F:unfolded protein binding"/>
    <property type="evidence" value="ECO:0007669"/>
    <property type="project" value="UniProtKB-UniRule"/>
</dbReference>
<sequence length="430" mass="48699">MSELKNASRVMAGLLMLLLCGITFAEPRLLDRVVAVVDREALMESELQQRMQQVRGQIADRGLRAPPEAVLRQQVLDRLILDTIQLQLARQAGMRIDEQTLNQTLTRIARQNQMDLRQFSQAIEADGMSFAAFREQIRQEMLISQVRQRRVGDRIQVSQQEIENYLASPEALEQEGREFRVGHILVQVPDNPTPEQIGEAQRRAEALKKRLDAGEDFQEMAISSSAGDEAFSGGDLGWRAAAALPSLFADQVVRLPVGGMAGPIRSPSGFHLIKLLETRGGAQHLVDQTRARHLLLSTNALRDEQATLNQLRELRQRISRGESLADLAREYSDDRGSKQSGGSLGWVSPGQMVPAFEQAMNQLAVGEVSEPVQSQFGWHLILVEERRKSDMTDNLRRQQVRQLLSERRFEEEVQNWLREIRDSTWVEIRE</sequence>
<keyword evidence="4 7" id="KW-0697">Rotamase</keyword>
<protein>
    <recommendedName>
        <fullName evidence="7">Chaperone SurA</fullName>
    </recommendedName>
    <alternativeName>
        <fullName evidence="7">Peptidyl-prolyl cis-trans isomerase SurA</fullName>
        <shortName evidence="7">PPIase SurA</shortName>
        <ecNumber evidence="7">5.2.1.8</ecNumber>
    </alternativeName>
    <alternativeName>
        <fullName evidence="7">Rotamase SurA</fullName>
    </alternativeName>
</protein>
<evidence type="ECO:0000256" key="4">
    <source>
        <dbReference type="ARBA" id="ARBA00023110"/>
    </source>
</evidence>
<keyword evidence="3 7" id="KW-0574">Periplasm</keyword>
<evidence type="ECO:0000256" key="1">
    <source>
        <dbReference type="ARBA" id="ARBA00022729"/>
    </source>
</evidence>
<dbReference type="InterPro" id="IPR046357">
    <property type="entry name" value="PPIase_dom_sf"/>
</dbReference>
<dbReference type="InterPro" id="IPR023034">
    <property type="entry name" value="PPIase_SurA"/>
</dbReference>
<dbReference type="GO" id="GO:0050821">
    <property type="term" value="P:protein stabilization"/>
    <property type="evidence" value="ECO:0007669"/>
    <property type="project" value="InterPro"/>
</dbReference>
<dbReference type="Pfam" id="PF09312">
    <property type="entry name" value="SurA_N"/>
    <property type="match status" value="1"/>
</dbReference>
<dbReference type="GO" id="GO:0006457">
    <property type="term" value="P:protein folding"/>
    <property type="evidence" value="ECO:0007669"/>
    <property type="project" value="UniProtKB-UniRule"/>
</dbReference>
<evidence type="ECO:0000256" key="7">
    <source>
        <dbReference type="HAMAP-Rule" id="MF_01183"/>
    </source>
</evidence>
<dbReference type="GO" id="GO:0003755">
    <property type="term" value="F:peptidyl-prolyl cis-trans isomerase activity"/>
    <property type="evidence" value="ECO:0007669"/>
    <property type="project" value="UniProtKB-UniRule"/>
</dbReference>